<reference evidence="2" key="1">
    <citation type="submission" date="2014-04" db="EMBL/GenBank/DDBJ databases">
        <title>Evolutionary Origins and Diversification of the Mycorrhizal Mutualists.</title>
        <authorList>
            <consortium name="DOE Joint Genome Institute"/>
            <consortium name="Mycorrhizal Genomics Consortium"/>
            <person name="Kohler A."/>
            <person name="Kuo A."/>
            <person name="Nagy L.G."/>
            <person name="Floudas D."/>
            <person name="Copeland A."/>
            <person name="Barry K.W."/>
            <person name="Cichocki N."/>
            <person name="Veneault-Fourrey C."/>
            <person name="LaButti K."/>
            <person name="Lindquist E.A."/>
            <person name="Lipzen A."/>
            <person name="Lundell T."/>
            <person name="Morin E."/>
            <person name="Murat C."/>
            <person name="Riley R."/>
            <person name="Ohm R."/>
            <person name="Sun H."/>
            <person name="Tunlid A."/>
            <person name="Henrissat B."/>
            <person name="Grigoriev I.V."/>
            <person name="Hibbett D.S."/>
            <person name="Martin F."/>
        </authorList>
    </citation>
    <scope>NUCLEOTIDE SEQUENCE [LARGE SCALE GENOMIC DNA]</scope>
    <source>
        <strain evidence="2">FD-334 SS-4</strain>
    </source>
</reference>
<protein>
    <recommendedName>
        <fullName evidence="3">F-box domain-containing protein</fullName>
    </recommendedName>
</protein>
<name>A0A0D2PAB1_HYPSF</name>
<evidence type="ECO:0000313" key="1">
    <source>
        <dbReference type="EMBL" id="KJA17255.1"/>
    </source>
</evidence>
<sequence>MSKPIVVMERLEFSTLDDGLSQKICDSSVLTSVEICSETSDWNGHSEQTKSISLSLIRMPTLRHLSLISCQNFPAATLSLCSGLKTLELCDTYLHSSSAWSQRRRAWPHCNHNADDNATLYQVQWYLRFPNETHTPKHGQSS</sequence>
<gene>
    <name evidence="1" type="ORF">HYPSUDRAFT_1025289</name>
</gene>
<accession>A0A0D2PAB1</accession>
<dbReference type="EMBL" id="KN817606">
    <property type="protein sequence ID" value="KJA17255.1"/>
    <property type="molecule type" value="Genomic_DNA"/>
</dbReference>
<evidence type="ECO:0008006" key="3">
    <source>
        <dbReference type="Google" id="ProtNLM"/>
    </source>
</evidence>
<dbReference type="Proteomes" id="UP000054270">
    <property type="component" value="Unassembled WGS sequence"/>
</dbReference>
<proteinExistence type="predicted"/>
<dbReference type="AlphaFoldDB" id="A0A0D2PAB1"/>
<keyword evidence="2" id="KW-1185">Reference proteome</keyword>
<evidence type="ECO:0000313" key="2">
    <source>
        <dbReference type="Proteomes" id="UP000054270"/>
    </source>
</evidence>
<organism evidence="1 2">
    <name type="scientific">Hypholoma sublateritium (strain FD-334 SS-4)</name>
    <dbReference type="NCBI Taxonomy" id="945553"/>
    <lineage>
        <taxon>Eukaryota</taxon>
        <taxon>Fungi</taxon>
        <taxon>Dikarya</taxon>
        <taxon>Basidiomycota</taxon>
        <taxon>Agaricomycotina</taxon>
        <taxon>Agaricomycetes</taxon>
        <taxon>Agaricomycetidae</taxon>
        <taxon>Agaricales</taxon>
        <taxon>Agaricineae</taxon>
        <taxon>Strophariaceae</taxon>
        <taxon>Hypholoma</taxon>
    </lineage>
</organism>